<reference evidence="7 9" key="1">
    <citation type="journal article" date="2016" name="BMC Genomics">
        <title>Consensus pan-genome assembly of the specialised wine bacterium Oenococcus oeni.</title>
        <authorList>
            <person name="Sternes P.R."/>
            <person name="Borneman A.R."/>
        </authorList>
    </citation>
    <scope>NUCLEOTIDE SEQUENCE [LARGE SCALE GENOMIC DNA]</scope>
    <source>
        <strain evidence="7 9">AWRIB661</strain>
    </source>
</reference>
<dbReference type="Proteomes" id="UP000294726">
    <property type="component" value="Chromosome"/>
</dbReference>
<organism evidence="8 10">
    <name type="scientific">Oenococcus oeni</name>
    <name type="common">Leuconostoc oenos</name>
    <dbReference type="NCBI Taxonomy" id="1247"/>
    <lineage>
        <taxon>Bacteria</taxon>
        <taxon>Bacillati</taxon>
        <taxon>Bacillota</taxon>
        <taxon>Bacilli</taxon>
        <taxon>Lactobacillales</taxon>
        <taxon>Lactobacillaceae</taxon>
        <taxon>Oenococcus</taxon>
    </lineage>
</organism>
<dbReference type="InterPro" id="IPR006115">
    <property type="entry name" value="6PGDH_NADP-bd"/>
</dbReference>
<dbReference type="Pfam" id="PF14833">
    <property type="entry name" value="NAD_binding_11"/>
    <property type="match status" value="1"/>
</dbReference>
<dbReference type="EC" id="1.1.1.60" evidence="8"/>
<feature type="active site" evidence="4">
    <location>
        <position position="170"/>
    </location>
</feature>
<evidence type="ECO:0000313" key="9">
    <source>
        <dbReference type="Proteomes" id="UP000181728"/>
    </source>
</evidence>
<keyword evidence="3" id="KW-0520">NAD</keyword>
<dbReference type="Gene3D" id="3.40.50.720">
    <property type="entry name" value="NAD(P)-binding Rossmann-like Domain"/>
    <property type="match status" value="1"/>
</dbReference>
<comment type="similarity">
    <text evidence="1">Belongs to the HIBADH-related family.</text>
</comment>
<evidence type="ECO:0000313" key="7">
    <source>
        <dbReference type="EMBL" id="OIM22018.1"/>
    </source>
</evidence>
<protein>
    <submittedName>
        <fullName evidence="8">Beta-hydroxyacid dehydrogenase (Acts on 3-hydroxypropionate with NADP)</fullName>
        <ecNumber evidence="8">1.1.1.60</ecNumber>
    </submittedName>
    <submittedName>
        <fullName evidence="7">Oxidoreductase</fullName>
    </submittedName>
</protein>
<evidence type="ECO:0000256" key="1">
    <source>
        <dbReference type="ARBA" id="ARBA00009080"/>
    </source>
</evidence>
<proteinExistence type="inferred from homology"/>
<evidence type="ECO:0000313" key="8">
    <source>
        <dbReference type="EMBL" id="VDB97257.1"/>
    </source>
</evidence>
<dbReference type="PIRSF" id="PIRSF000103">
    <property type="entry name" value="HIBADH"/>
    <property type="match status" value="1"/>
</dbReference>
<evidence type="ECO:0000256" key="2">
    <source>
        <dbReference type="ARBA" id="ARBA00023002"/>
    </source>
</evidence>
<dbReference type="InterPro" id="IPR008927">
    <property type="entry name" value="6-PGluconate_DH-like_C_sf"/>
</dbReference>
<dbReference type="GO" id="GO:0050661">
    <property type="term" value="F:NADP binding"/>
    <property type="evidence" value="ECO:0007669"/>
    <property type="project" value="InterPro"/>
</dbReference>
<evidence type="ECO:0000313" key="10">
    <source>
        <dbReference type="Proteomes" id="UP000294726"/>
    </source>
</evidence>
<evidence type="ECO:0000256" key="4">
    <source>
        <dbReference type="PIRSR" id="PIRSR000103-1"/>
    </source>
</evidence>
<dbReference type="InterPro" id="IPR036291">
    <property type="entry name" value="NAD(P)-bd_dom_sf"/>
</dbReference>
<dbReference type="Pfam" id="PF03446">
    <property type="entry name" value="NAD_binding_2"/>
    <property type="match status" value="1"/>
</dbReference>
<dbReference type="AlphaFoldDB" id="A0A483B940"/>
<dbReference type="InterPro" id="IPR029154">
    <property type="entry name" value="HIBADH-like_NADP-bd"/>
</dbReference>
<dbReference type="SUPFAM" id="SSF51735">
    <property type="entry name" value="NAD(P)-binding Rossmann-fold domains"/>
    <property type="match status" value="1"/>
</dbReference>
<dbReference type="InterPro" id="IPR015815">
    <property type="entry name" value="HIBADH-related"/>
</dbReference>
<dbReference type="GeneID" id="75065095"/>
<dbReference type="InterPro" id="IPR013328">
    <property type="entry name" value="6PGD_dom2"/>
</dbReference>
<evidence type="ECO:0000256" key="3">
    <source>
        <dbReference type="ARBA" id="ARBA00023027"/>
    </source>
</evidence>
<dbReference type="Proteomes" id="UP000181728">
    <property type="component" value="Unassembled WGS sequence"/>
</dbReference>
<dbReference type="SUPFAM" id="SSF48179">
    <property type="entry name" value="6-phosphogluconate dehydrogenase C-terminal domain-like"/>
    <property type="match status" value="1"/>
</dbReference>
<dbReference type="PANTHER" id="PTHR43060">
    <property type="entry name" value="3-HYDROXYISOBUTYRATE DEHYDROGENASE-LIKE 1, MITOCHONDRIAL-RELATED"/>
    <property type="match status" value="1"/>
</dbReference>
<keyword evidence="2 8" id="KW-0560">Oxidoreductase</keyword>
<dbReference type="RefSeq" id="WP_002817925.1">
    <property type="nucleotide sequence ID" value="NZ_CP027431.1"/>
</dbReference>
<dbReference type="GO" id="GO:0008679">
    <property type="term" value="F:2-hydroxy-3-oxopropionate reductase activity"/>
    <property type="evidence" value="ECO:0007669"/>
    <property type="project" value="UniProtKB-EC"/>
</dbReference>
<name>A0A483B940_OENOE</name>
<dbReference type="PANTHER" id="PTHR43060:SF15">
    <property type="entry name" value="3-HYDROXYISOBUTYRATE DEHYDROGENASE-LIKE 1, MITOCHONDRIAL-RELATED"/>
    <property type="match status" value="1"/>
</dbReference>
<evidence type="ECO:0000259" key="5">
    <source>
        <dbReference type="Pfam" id="PF03446"/>
    </source>
</evidence>
<dbReference type="EMBL" id="MLOK01000018">
    <property type="protein sequence ID" value="OIM22018.1"/>
    <property type="molecule type" value="Genomic_DNA"/>
</dbReference>
<evidence type="ECO:0000259" key="6">
    <source>
        <dbReference type="Pfam" id="PF14833"/>
    </source>
</evidence>
<accession>A0A483B940</accession>
<feature type="domain" description="6-phosphogluconate dehydrogenase NADP-binding" evidence="5">
    <location>
        <begin position="2"/>
        <end position="161"/>
    </location>
</feature>
<reference evidence="8 10" key="2">
    <citation type="submission" date="2018-08" db="EMBL/GenBank/DDBJ databases">
        <authorList>
            <person name="Lorentzen P. G. S. M."/>
        </authorList>
    </citation>
    <scope>NUCLEOTIDE SEQUENCE [LARGE SCALE GENOMIC DNA]</scope>
    <source>
        <strain evidence="8 10">CRBO_1381</strain>
    </source>
</reference>
<gene>
    <name evidence="8" type="primary">ykwC</name>
    <name evidence="7" type="ORF">ATX59_01375</name>
    <name evidence="8" type="ORF">OENI_0261</name>
</gene>
<dbReference type="GO" id="GO:0051287">
    <property type="term" value="F:NAD binding"/>
    <property type="evidence" value="ECO:0007669"/>
    <property type="project" value="InterPro"/>
</dbReference>
<feature type="domain" description="3-hydroxyisobutyrate dehydrogenase-like NAD-binding" evidence="6">
    <location>
        <begin position="164"/>
        <end position="284"/>
    </location>
</feature>
<dbReference type="OMA" id="QFYADVQ"/>
<dbReference type="Gene3D" id="1.10.1040.10">
    <property type="entry name" value="N-(1-d-carboxylethyl)-l-norvaline Dehydrogenase, domain 2"/>
    <property type="match status" value="1"/>
</dbReference>
<dbReference type="EMBL" id="LR031358">
    <property type="protein sequence ID" value="VDB97257.1"/>
    <property type="molecule type" value="Genomic_DNA"/>
</dbReference>
<sequence>MKIAFIGTGVMGTGIINNFLKNGEDVTVYNRTKAHAQGVLDHGAKWADSAAKATLGNDFVFTMVGFPKDVEENYFGEEGIFSTVKPGQTLIDMTTSTPTLAEKIAAEGKRKGVGVLDAPVSGGDVGARDGKLTTMVGGDKNAFEKALPLLKSVSKKVNYFGGAGKGQHAKMANQIMIASTMLGLAEWMTYAKAAGLDLQETLNTLSAGGADNWSMDTYAPRILKEDFKPGFYAKHILKDLRIALDEANKMGLDLPETKLAEKMYAELTDEKKLGNLGTQAIVKLWDQWS</sequence>